<evidence type="ECO:0000313" key="1">
    <source>
        <dbReference type="EMBL" id="MFC5479479.1"/>
    </source>
</evidence>
<proteinExistence type="predicted"/>
<keyword evidence="2" id="KW-1185">Reference proteome</keyword>
<organism evidence="1 2">
    <name type="scientific">Massilia suwonensis</name>
    <dbReference type="NCBI Taxonomy" id="648895"/>
    <lineage>
        <taxon>Bacteria</taxon>
        <taxon>Pseudomonadati</taxon>
        <taxon>Pseudomonadota</taxon>
        <taxon>Betaproteobacteria</taxon>
        <taxon>Burkholderiales</taxon>
        <taxon>Oxalobacteraceae</taxon>
        <taxon>Telluria group</taxon>
        <taxon>Massilia</taxon>
    </lineage>
</organism>
<accession>A0ABW0MMT5</accession>
<sequence>MKTSLFAGILFAVIDAAAEPSARAAPPLRERLTDELIASAVRATLAEDGAQAAPARGGTALSGDRYRNFSRAFTESKKPSCLGADALKFQPAQYDIKGWRVDAKELMALPFWAAAIARGRCN</sequence>
<dbReference type="RefSeq" id="WP_379757037.1">
    <property type="nucleotide sequence ID" value="NZ_JBHSMR010000013.1"/>
</dbReference>
<reference evidence="2" key="1">
    <citation type="journal article" date="2019" name="Int. J. Syst. Evol. Microbiol.">
        <title>The Global Catalogue of Microorganisms (GCM) 10K type strain sequencing project: providing services to taxonomists for standard genome sequencing and annotation.</title>
        <authorList>
            <consortium name="The Broad Institute Genomics Platform"/>
            <consortium name="The Broad Institute Genome Sequencing Center for Infectious Disease"/>
            <person name="Wu L."/>
            <person name="Ma J."/>
        </authorList>
    </citation>
    <scope>NUCLEOTIDE SEQUENCE [LARGE SCALE GENOMIC DNA]</scope>
    <source>
        <strain evidence="2">CCUG 43111</strain>
    </source>
</reference>
<evidence type="ECO:0000313" key="2">
    <source>
        <dbReference type="Proteomes" id="UP001596101"/>
    </source>
</evidence>
<dbReference type="EMBL" id="JBHSMR010000013">
    <property type="protein sequence ID" value="MFC5479479.1"/>
    <property type="molecule type" value="Genomic_DNA"/>
</dbReference>
<name>A0ABW0MMT5_9BURK</name>
<dbReference type="Proteomes" id="UP001596101">
    <property type="component" value="Unassembled WGS sequence"/>
</dbReference>
<gene>
    <name evidence="1" type="ORF">ACFPQ5_14885</name>
</gene>
<protein>
    <submittedName>
        <fullName evidence="1">Uncharacterized protein</fullName>
    </submittedName>
</protein>
<comment type="caution">
    <text evidence="1">The sequence shown here is derived from an EMBL/GenBank/DDBJ whole genome shotgun (WGS) entry which is preliminary data.</text>
</comment>